<evidence type="ECO:0000256" key="2">
    <source>
        <dbReference type="ARBA" id="ARBA00023242"/>
    </source>
</evidence>
<dbReference type="InterPro" id="IPR036552">
    <property type="entry name" value="CBF_bsu_sf"/>
</dbReference>
<evidence type="ECO:0000313" key="4">
    <source>
        <dbReference type="EMBL" id="CAH1388706.1"/>
    </source>
</evidence>
<proteinExistence type="inferred from homology"/>
<dbReference type="AlphaFoldDB" id="A0A9P0DYZ8"/>
<dbReference type="Gene3D" id="2.40.250.10">
    <property type="entry name" value="Core binding factor, beta subunit"/>
    <property type="match status" value="1"/>
</dbReference>
<dbReference type="PANTHER" id="PTHR10276:SF3">
    <property type="entry name" value="CORE-BINDING FACTOR SUBUNIT BETA"/>
    <property type="match status" value="1"/>
</dbReference>
<dbReference type="GO" id="GO:0016513">
    <property type="term" value="C:core-binding factor complex"/>
    <property type="evidence" value="ECO:0007669"/>
    <property type="project" value="TreeGrafter"/>
</dbReference>
<dbReference type="PANTHER" id="PTHR10276">
    <property type="entry name" value="CORE-BINDING FACTOR, BETA SUBUNIT"/>
    <property type="match status" value="1"/>
</dbReference>
<dbReference type="GO" id="GO:0003713">
    <property type="term" value="F:transcription coactivator activity"/>
    <property type="evidence" value="ECO:0007669"/>
    <property type="project" value="InterPro"/>
</dbReference>
<comment type="subcellular location">
    <subcellularLocation>
        <location evidence="1">Nucleus</location>
    </subcellularLocation>
</comment>
<gene>
    <name evidence="4" type="ORF">NEZAVI_LOCUS269</name>
</gene>
<evidence type="ECO:0000256" key="1">
    <source>
        <dbReference type="ARBA" id="ARBA00004123"/>
    </source>
</evidence>
<dbReference type="Proteomes" id="UP001152798">
    <property type="component" value="Chromosome 1"/>
</dbReference>
<dbReference type="SUPFAM" id="SSF50723">
    <property type="entry name" value="Core binding factor beta, CBF"/>
    <property type="match status" value="1"/>
</dbReference>
<name>A0A9P0DYZ8_NEZVI</name>
<dbReference type="Pfam" id="PF02312">
    <property type="entry name" value="CBF_beta"/>
    <property type="match status" value="1"/>
</dbReference>
<dbReference type="InterPro" id="IPR003417">
    <property type="entry name" value="CBF_beta"/>
</dbReference>
<accession>A0A9P0DYZ8</accession>
<reference evidence="4" key="1">
    <citation type="submission" date="2022-01" db="EMBL/GenBank/DDBJ databases">
        <authorList>
            <person name="King R."/>
        </authorList>
    </citation>
    <scope>NUCLEOTIDE SEQUENCE</scope>
</reference>
<dbReference type="GO" id="GO:0043565">
    <property type="term" value="F:sequence-specific DNA binding"/>
    <property type="evidence" value="ECO:0007669"/>
    <property type="project" value="TreeGrafter"/>
</dbReference>
<comment type="similarity">
    <text evidence="3">Belongs to the CBF-beta family.</text>
</comment>
<dbReference type="GO" id="GO:0006357">
    <property type="term" value="P:regulation of transcription by RNA polymerase II"/>
    <property type="evidence" value="ECO:0007669"/>
    <property type="project" value="TreeGrafter"/>
</dbReference>
<organism evidence="4 5">
    <name type="scientific">Nezara viridula</name>
    <name type="common">Southern green stink bug</name>
    <name type="synonym">Cimex viridulus</name>
    <dbReference type="NCBI Taxonomy" id="85310"/>
    <lineage>
        <taxon>Eukaryota</taxon>
        <taxon>Metazoa</taxon>
        <taxon>Ecdysozoa</taxon>
        <taxon>Arthropoda</taxon>
        <taxon>Hexapoda</taxon>
        <taxon>Insecta</taxon>
        <taxon>Pterygota</taxon>
        <taxon>Neoptera</taxon>
        <taxon>Paraneoptera</taxon>
        <taxon>Hemiptera</taxon>
        <taxon>Heteroptera</taxon>
        <taxon>Panheteroptera</taxon>
        <taxon>Pentatomomorpha</taxon>
        <taxon>Pentatomoidea</taxon>
        <taxon>Pentatomidae</taxon>
        <taxon>Pentatominae</taxon>
        <taxon>Nezara</taxon>
    </lineage>
</organism>
<sequence>MAADTLPLECIPLGVQMLVRFTGFRDRPTEERQIRFQNGCREGHTEVAFVATGTNMQLVFSPSTNGYLQGNRDCDFEKEHGKLSSKHLRHFLDLFTPPKSYLPTSLDLKRQATLAAWEAGRSPVIAGRDLDNGQRHGYPYTWSLIASAYLTCSETLEPLPFTWLDLFSTKEQSIRGFHHAGLTTDCLLAVDVFLSRLFLAGPFHFAFRCLLSHLDKTLAINSAAGGHCLYDLSFCTSLAVNQEHLAEVPPAARPPAPPPPARSSGQLVSVRWAFVIGVVSPRLDPSA</sequence>
<keyword evidence="2" id="KW-0539">Nucleus</keyword>
<evidence type="ECO:0000313" key="5">
    <source>
        <dbReference type="Proteomes" id="UP001152798"/>
    </source>
</evidence>
<dbReference type="OrthoDB" id="10026505at2759"/>
<dbReference type="EMBL" id="OV725077">
    <property type="protein sequence ID" value="CAH1388706.1"/>
    <property type="molecule type" value="Genomic_DNA"/>
</dbReference>
<protein>
    <submittedName>
        <fullName evidence="4">Uncharacterized protein</fullName>
    </submittedName>
</protein>
<keyword evidence="5" id="KW-1185">Reference proteome</keyword>
<evidence type="ECO:0000256" key="3">
    <source>
        <dbReference type="ARBA" id="ARBA00025734"/>
    </source>
</evidence>